<feature type="compositionally biased region" description="Basic and acidic residues" evidence="2">
    <location>
        <begin position="325"/>
        <end position="335"/>
    </location>
</feature>
<feature type="compositionally biased region" description="Low complexity" evidence="2">
    <location>
        <begin position="146"/>
        <end position="158"/>
    </location>
</feature>
<evidence type="ECO:0000313" key="4">
    <source>
        <dbReference type="Proteomes" id="UP000281553"/>
    </source>
</evidence>
<feature type="compositionally biased region" description="Acidic residues" evidence="2">
    <location>
        <begin position="215"/>
        <end position="229"/>
    </location>
</feature>
<evidence type="ECO:0000256" key="2">
    <source>
        <dbReference type="SAM" id="MobiDB-lite"/>
    </source>
</evidence>
<feature type="compositionally biased region" description="Acidic residues" evidence="2">
    <location>
        <begin position="116"/>
        <end position="128"/>
    </location>
</feature>
<dbReference type="EMBL" id="UYRU01042268">
    <property type="protein sequence ID" value="VDK74042.1"/>
    <property type="molecule type" value="Genomic_DNA"/>
</dbReference>
<feature type="compositionally biased region" description="Basic and acidic residues" evidence="2">
    <location>
        <begin position="257"/>
        <end position="280"/>
    </location>
</feature>
<accession>A0A3P6SDK5</accession>
<feature type="compositionally biased region" description="Acidic residues" evidence="2">
    <location>
        <begin position="81"/>
        <end position="91"/>
    </location>
</feature>
<feature type="region of interest" description="Disordered" evidence="2">
    <location>
        <begin position="18"/>
        <end position="463"/>
    </location>
</feature>
<protein>
    <submittedName>
        <fullName evidence="3">Uncharacterized protein</fullName>
    </submittedName>
</protein>
<feature type="compositionally biased region" description="Polar residues" evidence="2">
    <location>
        <begin position="352"/>
        <end position="364"/>
    </location>
</feature>
<keyword evidence="4" id="KW-1185">Reference proteome</keyword>
<dbReference type="AlphaFoldDB" id="A0A3P6SDK5"/>
<feature type="coiled-coil region" evidence="1">
    <location>
        <begin position="885"/>
        <end position="933"/>
    </location>
</feature>
<feature type="compositionally biased region" description="Polar residues" evidence="2">
    <location>
        <begin position="1012"/>
        <end position="1022"/>
    </location>
</feature>
<feature type="region of interest" description="Disordered" evidence="2">
    <location>
        <begin position="1010"/>
        <end position="1042"/>
    </location>
</feature>
<feature type="coiled-coil region" evidence="1">
    <location>
        <begin position="653"/>
        <end position="765"/>
    </location>
</feature>
<evidence type="ECO:0000256" key="1">
    <source>
        <dbReference type="SAM" id="Coils"/>
    </source>
</evidence>
<feature type="compositionally biased region" description="Acidic residues" evidence="2">
    <location>
        <begin position="315"/>
        <end position="324"/>
    </location>
</feature>
<name>A0A3P6SDK5_DIBLA</name>
<evidence type="ECO:0000313" key="3">
    <source>
        <dbReference type="EMBL" id="VDK74042.1"/>
    </source>
</evidence>
<proteinExistence type="predicted"/>
<organism evidence="3 4">
    <name type="scientific">Dibothriocephalus latus</name>
    <name type="common">Fish tapeworm</name>
    <name type="synonym">Diphyllobothrium latum</name>
    <dbReference type="NCBI Taxonomy" id="60516"/>
    <lineage>
        <taxon>Eukaryota</taxon>
        <taxon>Metazoa</taxon>
        <taxon>Spiralia</taxon>
        <taxon>Lophotrochozoa</taxon>
        <taxon>Platyhelminthes</taxon>
        <taxon>Cestoda</taxon>
        <taxon>Eucestoda</taxon>
        <taxon>Diphyllobothriidea</taxon>
        <taxon>Diphyllobothriidae</taxon>
        <taxon>Dibothriocephalus</taxon>
    </lineage>
</organism>
<dbReference type="OrthoDB" id="6066131at2759"/>
<feature type="compositionally biased region" description="Low complexity" evidence="2">
    <location>
        <begin position="18"/>
        <end position="28"/>
    </location>
</feature>
<sequence length="1085" mass="120227">MNGHDECYQLLHSLRDSVGSVGLGSSSSPQRPLRSNFPNESSSSYHEREVNQGPRQTTSAKSKKPEFQTVDRKPWRLSDVLGEDTGDDVGDQDQRTAVCSVEDASESANQPKLCEEDVGYEEVEEEATETSRPRLVPRKSATENRVVSLSGSVVGVTGPPDAVKSSISSPTSSAPKKNTQSWEAEREYTRNITLESTDLHATALKTPVSSMKPETDEEEDSWASDDTENNEAKKRCEAVAKAIAQKRLAQTIESSSEEEKPSRKKEPEYQTDSDCDKSDWDSNNSAKGPQPATMDTNSAFARVRQQLRFSLGLDQSEEEEEEKQQEEKPGVKDIVVHSSPRLASKTALERPASNQSPWDSSDSEIASGKEDVVTPRPPNAGSLWLKSSPGFQQAEKTKLPLPENKPKPPTPEVDDRWDSSSTSDGDEIPMLGDEVTSEQDDWKSKPTVKVPSPTAAKSDAIGVSTADKPVTNLMQAIDYEDEEEMAPYVERSSNRDVHAMSVQMTVSRTLSTGLYRSQGYESDEAGAGLSPIEERTEDCFSFASNSSHSKKEENAHQSVCLSPGTPLSAEPLYVNAEWLKQFSEGDSTGTGIANLPSESRSLKITQTVVTDTDVKQNQSSGFEKSAGKHIADVEETSSVVCFEEKLVQALRALEREHRARQKVEVELDKARTQLAEAVLKAEATTSEESTSVPKDVSEITAECNLLRMKLNEETDHRQSLEAVYENLKKQLIAKEEELYRSRSQCVDLEMEVSQAKIRLKSARADYERGEVHPPDEGEDSGNFVSRDFARAPSVFSVEAPSVARRNYVPDGGPTLHINNLRELITAEKSRLKYQTDEMHDQLQELHSLFKNLTEKLVRCSVDDSSADRSKLLEIELRFQTTKEGLEFYKDKCNSLEGKLAESENIIESEQRQLEKLESELREVLREQSQKEEDITDTEECFLAKKKALLKTANLPPSETDSAFVVEQFLIERLLLRTRAEHEAVCLATERQAELLRVKAELAQLYKMKDNSHQNGSSQTTANAPVVPPMTASAGDEAGVSATANEPFPQWQSECMCPQAPIGSFENVSTPLLRLTLSCISAAFCQ</sequence>
<gene>
    <name evidence="3" type="ORF">DILT_LOCUS2549</name>
</gene>
<reference evidence="3 4" key="1">
    <citation type="submission" date="2018-11" db="EMBL/GenBank/DDBJ databases">
        <authorList>
            <consortium name="Pathogen Informatics"/>
        </authorList>
    </citation>
    <scope>NUCLEOTIDE SEQUENCE [LARGE SCALE GENOMIC DNA]</scope>
</reference>
<dbReference type="Proteomes" id="UP000281553">
    <property type="component" value="Unassembled WGS sequence"/>
</dbReference>
<keyword evidence="1" id="KW-0175">Coiled coil</keyword>
<feature type="compositionally biased region" description="Basic and acidic residues" evidence="2">
    <location>
        <begin position="63"/>
        <end position="76"/>
    </location>
</feature>
<feature type="compositionally biased region" description="Polar residues" evidence="2">
    <location>
        <begin position="281"/>
        <end position="299"/>
    </location>
</feature>